<name>A0A916W316_9BACI</name>
<comment type="caution">
    <text evidence="1">The sequence shown here is derived from an EMBL/GenBank/DDBJ whole genome shotgun (WGS) entry which is preliminary data.</text>
</comment>
<reference evidence="1" key="2">
    <citation type="submission" date="2020-09" db="EMBL/GenBank/DDBJ databases">
        <authorList>
            <person name="Sun Q."/>
            <person name="Zhou Y."/>
        </authorList>
    </citation>
    <scope>NUCLEOTIDE SEQUENCE</scope>
    <source>
        <strain evidence="1">CGMCC 1.12408</strain>
    </source>
</reference>
<gene>
    <name evidence="1" type="ORF">GCM10008025_02360</name>
</gene>
<evidence type="ECO:0000313" key="1">
    <source>
        <dbReference type="EMBL" id="GGA61939.1"/>
    </source>
</evidence>
<accession>A0A916W316</accession>
<evidence type="ECO:0000313" key="2">
    <source>
        <dbReference type="Proteomes" id="UP000613512"/>
    </source>
</evidence>
<dbReference type="Proteomes" id="UP000613512">
    <property type="component" value="Unassembled WGS sequence"/>
</dbReference>
<reference evidence="1" key="1">
    <citation type="journal article" date="2014" name="Int. J. Syst. Evol. Microbiol.">
        <title>Complete genome sequence of Corynebacterium casei LMG S-19264T (=DSM 44701T), isolated from a smear-ripened cheese.</title>
        <authorList>
            <consortium name="US DOE Joint Genome Institute (JGI-PGF)"/>
            <person name="Walter F."/>
            <person name="Albersmeier A."/>
            <person name="Kalinowski J."/>
            <person name="Ruckert C."/>
        </authorList>
    </citation>
    <scope>NUCLEOTIDE SEQUENCE</scope>
    <source>
        <strain evidence="1">CGMCC 1.12408</strain>
    </source>
</reference>
<proteinExistence type="predicted"/>
<sequence length="71" mass="8447">MHQCTLIHWGNVEREEISTDLIHKENPHIKLTWRTIEQLRIKPTYPEGILDTITSDQRQNVSHIIVRKAYT</sequence>
<keyword evidence="2" id="KW-1185">Reference proteome</keyword>
<organism evidence="1 2">
    <name type="scientific">Ornithinibacillus halotolerans</name>
    <dbReference type="NCBI Taxonomy" id="1274357"/>
    <lineage>
        <taxon>Bacteria</taxon>
        <taxon>Bacillati</taxon>
        <taxon>Bacillota</taxon>
        <taxon>Bacilli</taxon>
        <taxon>Bacillales</taxon>
        <taxon>Bacillaceae</taxon>
        <taxon>Ornithinibacillus</taxon>
    </lineage>
</organism>
<dbReference type="EMBL" id="BMEY01000001">
    <property type="protein sequence ID" value="GGA61939.1"/>
    <property type="molecule type" value="Genomic_DNA"/>
</dbReference>
<protein>
    <submittedName>
        <fullName evidence="1">Uncharacterized protein</fullName>
    </submittedName>
</protein>
<dbReference type="AlphaFoldDB" id="A0A916W316"/>